<feature type="domain" description="Amidase" evidence="1">
    <location>
        <begin position="30"/>
        <end position="425"/>
    </location>
</feature>
<organism evidence="2 3">
    <name type="scientific">Paenibacillus thalictri</name>
    <dbReference type="NCBI Taxonomy" id="2527873"/>
    <lineage>
        <taxon>Bacteria</taxon>
        <taxon>Bacillati</taxon>
        <taxon>Bacillota</taxon>
        <taxon>Bacilli</taxon>
        <taxon>Bacillales</taxon>
        <taxon>Paenibacillaceae</taxon>
        <taxon>Paenibacillus</taxon>
    </lineage>
</organism>
<comment type="caution">
    <text evidence="2">The sequence shown here is derived from an EMBL/GenBank/DDBJ whole genome shotgun (WGS) entry which is preliminary data.</text>
</comment>
<keyword evidence="3" id="KW-1185">Reference proteome</keyword>
<proteinExistence type="predicted"/>
<gene>
    <name evidence="2" type="ORF">EYB31_19615</name>
</gene>
<dbReference type="EMBL" id="SIRE01000013">
    <property type="protein sequence ID" value="TBL76634.1"/>
    <property type="molecule type" value="Genomic_DNA"/>
</dbReference>
<dbReference type="Gene3D" id="3.90.1300.10">
    <property type="entry name" value="Amidase signature (AS) domain"/>
    <property type="match status" value="1"/>
</dbReference>
<dbReference type="Proteomes" id="UP000293142">
    <property type="component" value="Unassembled WGS sequence"/>
</dbReference>
<evidence type="ECO:0000259" key="1">
    <source>
        <dbReference type="Pfam" id="PF01425"/>
    </source>
</evidence>
<protein>
    <submittedName>
        <fullName evidence="2">Amidase</fullName>
        <ecNumber evidence="2">3.5.1.4</ecNumber>
    </submittedName>
</protein>
<accession>A0A4Q9DSA8</accession>
<dbReference type="InterPro" id="IPR023631">
    <property type="entry name" value="Amidase_dom"/>
</dbReference>
<dbReference type="PANTHER" id="PTHR42678">
    <property type="entry name" value="AMIDASE"/>
    <property type="match status" value="1"/>
</dbReference>
<keyword evidence="2" id="KW-0378">Hydrolase</keyword>
<dbReference type="InterPro" id="IPR036928">
    <property type="entry name" value="AS_sf"/>
</dbReference>
<evidence type="ECO:0000313" key="2">
    <source>
        <dbReference type="EMBL" id="TBL76634.1"/>
    </source>
</evidence>
<sequence length="481" mass="51528">MVLMHFHIEEATIRDIQAAFESGGLTSRQLTLMYMERIADYDKAGVALNAVLELNPDALYIAERCDMERSIGHKRGPLHGVPVLLKDNIHTADNMHTSAGALALADTYAANDAFLVTLLRKAGAVLLGKTNMTELANFMTRGMPNGFSSRGGQVLNPYGPGKFPPGGSSSGSAVAAAANLCAAAVGTETSGSILNPAHRNSLVGIKPTVGLVSRSGIVPISYTQDTAGPLARTVEDAAILLGVMAGADPEDPATLLSENRVPADYTVSLDPAGLRGARIGINRGYMQDFNEEEQALFEQAVRTLSEAGADIVDNANLPHIADHSSVLLYEFKSALNRSLASLGPQAHVKTLRDIITFNQQHHEKTLKYGQTLLLQAEYETSGTLTESKYIQDRLRDWRASREEGIDRLLAEHKLDAIFCPGVTDSPAVAGYPAIIVPAGFRQDGLPFGAAFTASAYSEPALLRFAYAFEQASRARRPPVLS</sequence>
<reference evidence="2 3" key="1">
    <citation type="submission" date="2019-02" db="EMBL/GenBank/DDBJ databases">
        <title>Paenibacillus sp. nov., isolated from surface-sterilized tissue of Thalictrum simplex L.</title>
        <authorList>
            <person name="Tuo L."/>
        </authorList>
    </citation>
    <scope>NUCLEOTIDE SEQUENCE [LARGE SCALE GENOMIC DNA]</scope>
    <source>
        <strain evidence="2 3">N2SHLJ1</strain>
    </source>
</reference>
<dbReference type="AlphaFoldDB" id="A0A4Q9DSA8"/>
<dbReference type="SUPFAM" id="SSF75304">
    <property type="entry name" value="Amidase signature (AS) enzymes"/>
    <property type="match status" value="1"/>
</dbReference>
<dbReference type="Pfam" id="PF01425">
    <property type="entry name" value="Amidase"/>
    <property type="match status" value="1"/>
</dbReference>
<dbReference type="EC" id="3.5.1.4" evidence="2"/>
<dbReference type="PANTHER" id="PTHR42678:SF34">
    <property type="entry name" value="OS04G0183300 PROTEIN"/>
    <property type="match status" value="1"/>
</dbReference>
<name>A0A4Q9DSA8_9BACL</name>
<dbReference type="NCBIfam" id="NF005300">
    <property type="entry name" value="PRK06828.1"/>
    <property type="match status" value="1"/>
</dbReference>
<dbReference type="OrthoDB" id="9811471at2"/>
<dbReference type="GO" id="GO:0004040">
    <property type="term" value="F:amidase activity"/>
    <property type="evidence" value="ECO:0007669"/>
    <property type="project" value="UniProtKB-EC"/>
</dbReference>
<evidence type="ECO:0000313" key="3">
    <source>
        <dbReference type="Proteomes" id="UP000293142"/>
    </source>
</evidence>